<gene>
    <name evidence="1" type="ORF">CYV19_02290</name>
</gene>
<reference evidence="1 2" key="1">
    <citation type="submission" date="2017-12" db="EMBL/GenBank/DDBJ databases">
        <title>The characterization of oligonucleotides binding to NgAgo.</title>
        <authorList>
            <person name="Jiang L."/>
            <person name="He B."/>
            <person name="Kang J."/>
            <person name="Yu M."/>
            <person name="Li N."/>
            <person name="Fang Y."/>
            <person name="Tang Z."/>
            <person name="Wu P."/>
            <person name="Yao P."/>
            <person name="Huang J."/>
        </authorList>
    </citation>
    <scope>NUCLEOTIDE SEQUENCE [LARGE SCALE GENOMIC DNA]</scope>
    <source>
        <strain evidence="1 2">SP2</strain>
        <tissue evidence="1">Freeze-dried powder thallus</tissue>
    </source>
</reference>
<dbReference type="AlphaFoldDB" id="A0A2J4JIE5"/>
<protein>
    <submittedName>
        <fullName evidence="1">Uncharacterized protein</fullName>
    </submittedName>
</protein>
<evidence type="ECO:0000313" key="1">
    <source>
        <dbReference type="EMBL" id="PLK21685.1"/>
    </source>
</evidence>
<comment type="caution">
    <text evidence="1">The sequence shown here is derived from an EMBL/GenBank/DDBJ whole genome shotgun (WGS) entry which is preliminary data.</text>
</comment>
<name>A0A2J4JIE5_NATGS</name>
<dbReference type="Proteomes" id="UP000234484">
    <property type="component" value="Unassembled WGS sequence"/>
</dbReference>
<evidence type="ECO:0000313" key="2">
    <source>
        <dbReference type="Proteomes" id="UP000234484"/>
    </source>
</evidence>
<sequence length="63" mass="7219">MPGSRVEASLFFVQFLDESVSGSDEEVAERSKTEREVVLLLWCHNDFDLAVRAVDIRYDVVSR</sequence>
<organism evidence="1 2">
    <name type="scientific">Natronobacterium gregoryi (strain ATCC 43098 / DSM 3393 / CCM 3738 / CIP 104747 / IAM 13177 / JCM 8860 / NBRC 102187 / NCIMB 2189 / SP2)</name>
    <dbReference type="NCBI Taxonomy" id="797304"/>
    <lineage>
        <taxon>Archaea</taxon>
        <taxon>Methanobacteriati</taxon>
        <taxon>Methanobacteriota</taxon>
        <taxon>Stenosarchaea group</taxon>
        <taxon>Halobacteria</taxon>
        <taxon>Halobacteriales</taxon>
        <taxon>Natrialbaceae</taxon>
        <taxon>Natronobacterium</taxon>
    </lineage>
</organism>
<proteinExistence type="predicted"/>
<accession>A0A2J4JIE5</accession>
<dbReference type="EMBL" id="PKKI01000005">
    <property type="protein sequence ID" value="PLK21685.1"/>
    <property type="molecule type" value="Genomic_DNA"/>
</dbReference>